<keyword evidence="6" id="KW-1015">Disulfide bond</keyword>
<evidence type="ECO:0000256" key="1">
    <source>
        <dbReference type="ARBA" id="ARBA00004613"/>
    </source>
</evidence>
<dbReference type="PROSITE" id="PS52031">
    <property type="entry name" value="GG_LECTIN"/>
    <property type="match status" value="1"/>
</dbReference>
<comment type="subcellular location">
    <subcellularLocation>
        <location evidence="1">Secreted</location>
    </subcellularLocation>
</comment>
<dbReference type="RefSeq" id="XP_031423386.1">
    <property type="nucleotide sequence ID" value="XM_031567526.1"/>
</dbReference>
<keyword evidence="4" id="KW-0732">Signal</keyword>
<dbReference type="GeneID" id="116220497"/>
<name>A0A6P8FIG3_CLUHA</name>
<feature type="domain" description="ILEI/PANDER" evidence="9">
    <location>
        <begin position="125"/>
        <end position="211"/>
    </location>
</feature>
<sequence>MGMWNSRKGQNRCGLMKELTQIKNGVLYLWIALATIVLIWMAVSYHSVAGTKLDSLLAGETKRGVETIQTRSMTKPLNFKCGIKACPDDHFTFHLKSGVANILGPRICFEGETLVSGVKNNIVVGLNIALLRGDTGEIVKTAAFDMYAGKVEPVVEFLKAIKPNTIVLVASYDEPAWIMTSEIRELFSNLGSSEILTLASRDSWVFAGVSGIIGKSPYERVIKNDVNTNMYAGWPGTVALGGCFPKTTHQNDMNQEHHLKQQMSNSSKAHSS</sequence>
<evidence type="ECO:0000313" key="13">
    <source>
        <dbReference type="RefSeq" id="XP_031423387.1"/>
    </source>
</evidence>
<dbReference type="InterPro" id="IPR039220">
    <property type="entry name" value="FAM3"/>
</dbReference>
<gene>
    <name evidence="11 12 13 14" type="primary">LOC116220497</name>
</gene>
<evidence type="ECO:0000259" key="9">
    <source>
        <dbReference type="Pfam" id="PF15711"/>
    </source>
</evidence>
<dbReference type="RefSeq" id="XP_031423388.1">
    <property type="nucleotide sequence ID" value="XM_031567528.1"/>
</dbReference>
<dbReference type="KEGG" id="char:116220497"/>
<evidence type="ECO:0000256" key="3">
    <source>
        <dbReference type="ARBA" id="ARBA00022525"/>
    </source>
</evidence>
<keyword evidence="3" id="KW-0964">Secreted</keyword>
<dbReference type="InterPro" id="IPR039477">
    <property type="entry name" value="ILEI/PANDER_dom"/>
</dbReference>
<comment type="similarity">
    <text evidence="2">Belongs to the FAM3 family.</text>
</comment>
<dbReference type="AlphaFoldDB" id="A0A6P8FIG3"/>
<dbReference type="PANTHER" id="PTHR14592">
    <property type="entry name" value="UNCHARACTERIZED FAM3"/>
    <property type="match status" value="1"/>
</dbReference>
<evidence type="ECO:0000256" key="5">
    <source>
        <dbReference type="ARBA" id="ARBA00022734"/>
    </source>
</evidence>
<evidence type="ECO:0000256" key="2">
    <source>
        <dbReference type="ARBA" id="ARBA00010905"/>
    </source>
</evidence>
<dbReference type="GO" id="GO:0030246">
    <property type="term" value="F:carbohydrate binding"/>
    <property type="evidence" value="ECO:0007669"/>
    <property type="project" value="UniProtKB-UniRule"/>
</dbReference>
<evidence type="ECO:0000313" key="14">
    <source>
        <dbReference type="RefSeq" id="XP_031423388.1"/>
    </source>
</evidence>
<evidence type="ECO:0000313" key="10">
    <source>
        <dbReference type="Proteomes" id="UP000515152"/>
    </source>
</evidence>
<evidence type="ECO:0000256" key="4">
    <source>
        <dbReference type="ARBA" id="ARBA00022729"/>
    </source>
</evidence>
<keyword evidence="10" id="KW-1185">Reference proteome</keyword>
<evidence type="ECO:0000256" key="6">
    <source>
        <dbReference type="ARBA" id="ARBA00023157"/>
    </source>
</evidence>
<dbReference type="Proteomes" id="UP000515152">
    <property type="component" value="Chromosome 5"/>
</dbReference>
<protein>
    <submittedName>
        <fullName evidence="11 12">Protein FAM3C isoform X1</fullName>
    </submittedName>
</protein>
<keyword evidence="8" id="KW-1133">Transmembrane helix</keyword>
<evidence type="ECO:0000313" key="11">
    <source>
        <dbReference type="RefSeq" id="XP_031423385.1"/>
    </source>
</evidence>
<keyword evidence="5 7" id="KW-0430">Lectin</keyword>
<evidence type="ECO:0000256" key="8">
    <source>
        <dbReference type="SAM" id="Phobius"/>
    </source>
</evidence>
<reference evidence="11 12" key="1">
    <citation type="submission" date="2025-04" db="UniProtKB">
        <authorList>
            <consortium name="RefSeq"/>
        </authorList>
    </citation>
    <scope>IDENTIFICATION</scope>
</reference>
<dbReference type="GO" id="GO:0005576">
    <property type="term" value="C:extracellular region"/>
    <property type="evidence" value="ECO:0007669"/>
    <property type="project" value="UniProtKB-SubCell"/>
</dbReference>
<dbReference type="OrthoDB" id="440755at2759"/>
<dbReference type="RefSeq" id="XP_031423387.1">
    <property type="nucleotide sequence ID" value="XM_031567527.1"/>
</dbReference>
<evidence type="ECO:0000256" key="7">
    <source>
        <dbReference type="PROSITE-ProRule" id="PRU01375"/>
    </source>
</evidence>
<feature type="transmembrane region" description="Helical" evidence="8">
    <location>
        <begin position="25"/>
        <end position="43"/>
    </location>
</feature>
<proteinExistence type="inferred from homology"/>
<keyword evidence="8" id="KW-0812">Transmembrane</keyword>
<dbReference type="RefSeq" id="XP_031423385.1">
    <property type="nucleotide sequence ID" value="XM_031567525.1"/>
</dbReference>
<organism evidence="10 12">
    <name type="scientific">Clupea harengus</name>
    <name type="common">Atlantic herring</name>
    <dbReference type="NCBI Taxonomy" id="7950"/>
    <lineage>
        <taxon>Eukaryota</taxon>
        <taxon>Metazoa</taxon>
        <taxon>Chordata</taxon>
        <taxon>Craniata</taxon>
        <taxon>Vertebrata</taxon>
        <taxon>Euteleostomi</taxon>
        <taxon>Actinopterygii</taxon>
        <taxon>Neopterygii</taxon>
        <taxon>Teleostei</taxon>
        <taxon>Clupei</taxon>
        <taxon>Clupeiformes</taxon>
        <taxon>Clupeoidei</taxon>
        <taxon>Clupeidae</taxon>
        <taxon>Clupea</taxon>
    </lineage>
</organism>
<dbReference type="GeneTree" id="ENSGT00950000183004"/>
<accession>A0A6P8FIG3</accession>
<dbReference type="Pfam" id="PF15711">
    <property type="entry name" value="ILEI"/>
    <property type="match status" value="1"/>
</dbReference>
<evidence type="ECO:0000313" key="12">
    <source>
        <dbReference type="RefSeq" id="XP_031423386.1"/>
    </source>
</evidence>
<keyword evidence="8" id="KW-0472">Membrane</keyword>